<comment type="similarity">
    <text evidence="2">Belongs to the asparagine synthetase family.</text>
</comment>
<dbReference type="Pfam" id="PF00733">
    <property type="entry name" value="Asn_synthase"/>
    <property type="match status" value="1"/>
</dbReference>
<dbReference type="Proteomes" id="UP001249945">
    <property type="component" value="Unassembled WGS sequence"/>
</dbReference>
<proteinExistence type="inferred from homology"/>
<comment type="catalytic activity">
    <reaction evidence="8">
        <text>L-aspartate + L-glutamine + ATP + H2O = L-asparagine + L-glutamate + AMP + diphosphate + H(+)</text>
        <dbReference type="Rhea" id="RHEA:12228"/>
        <dbReference type="ChEBI" id="CHEBI:15377"/>
        <dbReference type="ChEBI" id="CHEBI:15378"/>
        <dbReference type="ChEBI" id="CHEBI:29985"/>
        <dbReference type="ChEBI" id="CHEBI:29991"/>
        <dbReference type="ChEBI" id="CHEBI:30616"/>
        <dbReference type="ChEBI" id="CHEBI:33019"/>
        <dbReference type="ChEBI" id="CHEBI:58048"/>
        <dbReference type="ChEBI" id="CHEBI:58359"/>
        <dbReference type="ChEBI" id="CHEBI:456215"/>
        <dbReference type="EC" id="6.3.5.4"/>
    </reaction>
</comment>
<keyword evidence="7 9" id="KW-0315">Glutamine amidotransferase</keyword>
<dbReference type="PROSITE" id="PS51278">
    <property type="entry name" value="GATASE_TYPE_2"/>
    <property type="match status" value="1"/>
</dbReference>
<dbReference type="Gene3D" id="3.40.50.620">
    <property type="entry name" value="HUPs"/>
    <property type="match status" value="1"/>
</dbReference>
<evidence type="ECO:0000259" key="12">
    <source>
        <dbReference type="PROSITE" id="PS51278"/>
    </source>
</evidence>
<feature type="domain" description="Glutamine amidotransferase type-2" evidence="12">
    <location>
        <begin position="2"/>
        <end position="215"/>
    </location>
</feature>
<dbReference type="InterPro" id="IPR051786">
    <property type="entry name" value="ASN_synthetase/amidase"/>
</dbReference>
<dbReference type="EMBL" id="JALRMR010000013">
    <property type="protein sequence ID" value="MDT1974876.1"/>
    <property type="molecule type" value="Genomic_DNA"/>
</dbReference>
<evidence type="ECO:0000256" key="2">
    <source>
        <dbReference type="ARBA" id="ARBA00005752"/>
    </source>
</evidence>
<comment type="caution">
    <text evidence="13">The sequence shown here is derived from an EMBL/GenBank/DDBJ whole genome shotgun (WGS) entry which is preliminary data.</text>
</comment>
<dbReference type="AlphaFoldDB" id="A0AAW8RFJ6"/>
<dbReference type="PANTHER" id="PTHR43284">
    <property type="entry name" value="ASPARAGINE SYNTHETASE (GLUTAMINE-HYDROLYZING)"/>
    <property type="match status" value="1"/>
</dbReference>
<dbReference type="NCBIfam" id="TIGR01536">
    <property type="entry name" value="asn_synth_AEB"/>
    <property type="match status" value="1"/>
</dbReference>
<dbReference type="RefSeq" id="WP_311780719.1">
    <property type="nucleotide sequence ID" value="NZ_JALRMR010000013.1"/>
</dbReference>
<evidence type="ECO:0000256" key="5">
    <source>
        <dbReference type="ARBA" id="ARBA00022840"/>
    </source>
</evidence>
<feature type="binding site" evidence="10">
    <location>
        <position position="103"/>
    </location>
    <ligand>
        <name>L-glutamine</name>
        <dbReference type="ChEBI" id="CHEBI:58359"/>
    </ligand>
</feature>
<reference evidence="13" key="1">
    <citation type="submission" date="2022-04" db="EMBL/GenBank/DDBJ databases">
        <title>Draft genome sequences of lactic acid bacteria (LAB) strains involved in meat spoilage.</title>
        <authorList>
            <person name="Palevich N."/>
        </authorList>
    </citation>
    <scope>NUCLEOTIDE SEQUENCE</scope>
    <source>
        <strain evidence="13">9-14</strain>
    </source>
</reference>
<dbReference type="SUPFAM" id="SSF52402">
    <property type="entry name" value="Adenine nucleotide alpha hydrolases-like"/>
    <property type="match status" value="1"/>
</dbReference>
<evidence type="ECO:0000256" key="4">
    <source>
        <dbReference type="ARBA" id="ARBA00022741"/>
    </source>
</evidence>
<evidence type="ECO:0000256" key="3">
    <source>
        <dbReference type="ARBA" id="ARBA00012737"/>
    </source>
</evidence>
<dbReference type="Pfam" id="PF13537">
    <property type="entry name" value="GATase_7"/>
    <property type="match status" value="1"/>
</dbReference>
<comment type="pathway">
    <text evidence="1">Amino-acid biosynthesis; L-asparagine biosynthesis; L-asparagine from L-aspartate (L-Gln route): step 1/1.</text>
</comment>
<dbReference type="PANTHER" id="PTHR43284:SF1">
    <property type="entry name" value="ASPARAGINE SYNTHETASE"/>
    <property type="match status" value="1"/>
</dbReference>
<dbReference type="InterPro" id="IPR029055">
    <property type="entry name" value="Ntn_hydrolases_N"/>
</dbReference>
<feature type="binding site" evidence="10">
    <location>
        <begin position="362"/>
        <end position="363"/>
    </location>
    <ligand>
        <name>ATP</name>
        <dbReference type="ChEBI" id="CHEBI:30616"/>
    </ligand>
</feature>
<dbReference type="EC" id="6.3.5.4" evidence="3"/>
<evidence type="ECO:0000256" key="10">
    <source>
        <dbReference type="PIRSR" id="PIRSR001589-2"/>
    </source>
</evidence>
<gene>
    <name evidence="13" type="primary">asnB</name>
    <name evidence="13" type="ORF">MX635_10775</name>
</gene>
<dbReference type="CDD" id="cd00712">
    <property type="entry name" value="AsnB"/>
    <property type="match status" value="1"/>
</dbReference>
<evidence type="ECO:0000256" key="1">
    <source>
        <dbReference type="ARBA" id="ARBA00005187"/>
    </source>
</evidence>
<dbReference type="InterPro" id="IPR033738">
    <property type="entry name" value="AsnB_N"/>
</dbReference>
<dbReference type="CDD" id="cd01991">
    <property type="entry name" value="Asn_synthase_B_C"/>
    <property type="match status" value="1"/>
</dbReference>
<keyword evidence="9" id="KW-0028">Amino-acid biosynthesis</keyword>
<dbReference type="InterPro" id="IPR006426">
    <property type="entry name" value="Asn_synth_AEB"/>
</dbReference>
<evidence type="ECO:0000256" key="9">
    <source>
        <dbReference type="PIRSR" id="PIRSR001589-1"/>
    </source>
</evidence>
<dbReference type="GO" id="GO:0004066">
    <property type="term" value="F:asparagine synthase (glutamine-hydrolyzing) activity"/>
    <property type="evidence" value="ECO:0007669"/>
    <property type="project" value="UniProtKB-EC"/>
</dbReference>
<keyword evidence="6 9" id="KW-0061">Asparagine biosynthesis</keyword>
<name>A0AAW8RFJ6_CARDV</name>
<keyword evidence="5 10" id="KW-0067">ATP-binding</keyword>
<evidence type="ECO:0000313" key="13">
    <source>
        <dbReference type="EMBL" id="MDT1974876.1"/>
    </source>
</evidence>
<evidence type="ECO:0000256" key="11">
    <source>
        <dbReference type="PIRSR" id="PIRSR001589-3"/>
    </source>
</evidence>
<dbReference type="GO" id="GO:0006529">
    <property type="term" value="P:asparagine biosynthetic process"/>
    <property type="evidence" value="ECO:0007669"/>
    <property type="project" value="UniProtKB-KW"/>
</dbReference>
<evidence type="ECO:0000256" key="7">
    <source>
        <dbReference type="ARBA" id="ARBA00022962"/>
    </source>
</evidence>
<feature type="site" description="Important for beta-aspartyl-AMP intermediate formation" evidence="11">
    <location>
        <position position="364"/>
    </location>
</feature>
<protein>
    <recommendedName>
        <fullName evidence="3">asparagine synthase (glutamine-hydrolyzing)</fullName>
        <ecNumber evidence="3">6.3.5.4</ecNumber>
    </recommendedName>
</protein>
<evidence type="ECO:0000313" key="14">
    <source>
        <dbReference type="Proteomes" id="UP001249945"/>
    </source>
</evidence>
<evidence type="ECO:0000256" key="6">
    <source>
        <dbReference type="ARBA" id="ARBA00022888"/>
    </source>
</evidence>
<dbReference type="GO" id="GO:0005524">
    <property type="term" value="F:ATP binding"/>
    <property type="evidence" value="ECO:0007669"/>
    <property type="project" value="UniProtKB-KW"/>
</dbReference>
<dbReference type="GO" id="GO:0005829">
    <property type="term" value="C:cytosol"/>
    <property type="evidence" value="ECO:0007669"/>
    <property type="project" value="TreeGrafter"/>
</dbReference>
<keyword evidence="13" id="KW-0436">Ligase</keyword>
<dbReference type="InterPro" id="IPR001962">
    <property type="entry name" value="Asn_synthase"/>
</dbReference>
<organism evidence="13 14">
    <name type="scientific">Carnobacterium divergens</name>
    <name type="common">Lactobacillus divergens</name>
    <dbReference type="NCBI Taxonomy" id="2748"/>
    <lineage>
        <taxon>Bacteria</taxon>
        <taxon>Bacillati</taxon>
        <taxon>Bacillota</taxon>
        <taxon>Bacilli</taxon>
        <taxon>Lactobacillales</taxon>
        <taxon>Carnobacteriaceae</taxon>
        <taxon>Carnobacterium</taxon>
    </lineage>
</organism>
<dbReference type="SUPFAM" id="SSF56235">
    <property type="entry name" value="N-terminal nucleophile aminohydrolases (Ntn hydrolases)"/>
    <property type="match status" value="1"/>
</dbReference>
<sequence>MCGFVGCIHGDNQNHDLVDYEKTIREMNKLIVHRGPDDEGFFFDDHISFGFRRLSIIDVEKGHQPLSYENERYWIIFNGEVYNYIELRDELLKDGYTFETDSDTEVIIATYAKYKEKTAERLRGMFGFVIWDKQEKSVYGARDHFGIKPFHYAEEDGVIYFASEKKSIYQILKKKELDEVSLQNYLTFQFVPDPDTMTKGIHRLAPGHYFTKKLDGPMEITRYWEATFAPVQKSEETFAKEIKDALYDSVEKHMRSDVTVGSFLSGGVDSSIIVAIAREFNPKIKTISVGFEREGYSEIDVAKETADRLNVENISSIITPQEFMDEFPRFVWHMDDPLADPAAVPQFFLSEVARRHVKVALSGEGADEMFGGYTIYNEPNSLKTLTNLPNGLKKGLNHLAKIMPEGMRGKSFLERGTTPMEERYVGNAKIFEEAEKQKLLKNYLAGHPYQDVTRPFYDASKGYDPIDRMQFIDIHTWLNGDLLLNADRTTMAHSLELRTPFLDKEVFKVARTLPSDIRIANGTTKYILRKAAESFVPDNVLYRKKLGFPVPIRHWLKDEMNEWAKGIIRESATDHLINKQYVLQLLEDHCAGKADNSRKIWTVLTFMVWYKVYIETNQQFLMTPK</sequence>
<dbReference type="InterPro" id="IPR014729">
    <property type="entry name" value="Rossmann-like_a/b/a_fold"/>
</dbReference>
<dbReference type="PIRSF" id="PIRSF001589">
    <property type="entry name" value="Asn_synthetase_glu-h"/>
    <property type="match status" value="1"/>
</dbReference>
<dbReference type="InterPro" id="IPR017932">
    <property type="entry name" value="GATase_2_dom"/>
</dbReference>
<evidence type="ECO:0000256" key="8">
    <source>
        <dbReference type="ARBA" id="ARBA00048741"/>
    </source>
</evidence>
<keyword evidence="4 10" id="KW-0547">Nucleotide-binding</keyword>
<accession>A0AAW8RFJ6</accession>
<feature type="binding site" evidence="10">
    <location>
        <position position="289"/>
    </location>
    <ligand>
        <name>ATP</name>
        <dbReference type="ChEBI" id="CHEBI:30616"/>
    </ligand>
</feature>
<dbReference type="Gene3D" id="3.60.20.10">
    <property type="entry name" value="Glutamine Phosphoribosylpyrophosphate, subunit 1, domain 1"/>
    <property type="match status" value="1"/>
</dbReference>
<feature type="active site" description="For GATase activity" evidence="9">
    <location>
        <position position="2"/>
    </location>
</feature>